<dbReference type="GO" id="GO:0046983">
    <property type="term" value="F:protein dimerization activity"/>
    <property type="evidence" value="ECO:0007669"/>
    <property type="project" value="InterPro"/>
</dbReference>
<organism evidence="6 7">
    <name type="scientific">Coccomyxa subellipsoidea (strain C-169)</name>
    <name type="common">Green microalga</name>
    <dbReference type="NCBI Taxonomy" id="574566"/>
    <lineage>
        <taxon>Eukaryota</taxon>
        <taxon>Viridiplantae</taxon>
        <taxon>Chlorophyta</taxon>
        <taxon>core chlorophytes</taxon>
        <taxon>Trebouxiophyceae</taxon>
        <taxon>Trebouxiophyceae incertae sedis</taxon>
        <taxon>Coccomyxaceae</taxon>
        <taxon>Coccomyxa</taxon>
        <taxon>Coccomyxa subellipsoidea</taxon>
    </lineage>
</organism>
<evidence type="ECO:0000259" key="4">
    <source>
        <dbReference type="PROSITE" id="PS50888"/>
    </source>
</evidence>
<feature type="compositionally biased region" description="Basic and acidic residues" evidence="3">
    <location>
        <begin position="231"/>
        <end position="249"/>
    </location>
</feature>
<dbReference type="InterPro" id="IPR011598">
    <property type="entry name" value="bHLH_dom"/>
</dbReference>
<evidence type="ECO:0000256" key="1">
    <source>
        <dbReference type="ARBA" id="ARBA00004123"/>
    </source>
</evidence>
<dbReference type="SUPFAM" id="SSF55021">
    <property type="entry name" value="ACT-like"/>
    <property type="match status" value="1"/>
</dbReference>
<dbReference type="Proteomes" id="UP000007264">
    <property type="component" value="Unassembled WGS sequence"/>
</dbReference>
<dbReference type="EMBL" id="AGSI01000012">
    <property type="protein sequence ID" value="EIE21392.1"/>
    <property type="molecule type" value="Genomic_DNA"/>
</dbReference>
<accession>I0YSM3</accession>
<evidence type="ECO:0000313" key="6">
    <source>
        <dbReference type="EMBL" id="EIE21392.1"/>
    </source>
</evidence>
<dbReference type="InterPro" id="IPR045865">
    <property type="entry name" value="ACT-like_dom_sf"/>
</dbReference>
<dbReference type="InterPro" id="IPR002912">
    <property type="entry name" value="ACT_dom"/>
</dbReference>
<proteinExistence type="predicted"/>
<feature type="region of interest" description="Disordered" evidence="3">
    <location>
        <begin position="202"/>
        <end position="272"/>
    </location>
</feature>
<dbReference type="eggNOG" id="ENOG502R2YY">
    <property type="taxonomic scope" value="Eukaryota"/>
</dbReference>
<dbReference type="STRING" id="574566.I0YSM3"/>
<evidence type="ECO:0000313" key="7">
    <source>
        <dbReference type="Proteomes" id="UP000007264"/>
    </source>
</evidence>
<dbReference type="GO" id="GO:0005634">
    <property type="term" value="C:nucleus"/>
    <property type="evidence" value="ECO:0007669"/>
    <property type="project" value="UniProtKB-SubCell"/>
</dbReference>
<sequence>MEVSPPNVAEALANDSLFDYVFSKSELDDVLQFMERQQDEPVANHSSNVFLGNAPPASVSLQFQPHPSGGFSGNPFTSLGLDQGLNGAQPYLSQIESDPFSSQAMGQPDSLGFDLGMQLDPELNPLHQGNISLGPQSRIKAEPMCGLEPAGLRSPLEGSASPSPNHAGSLGPADSLPSAAGAPLKSEAQPLSAAFAKLGSGGLTSPAGRPRQFSSELHPGSGTKQHTSHSTVEKNRRDRINSLIDELRDLVPPQQKESANTSQDNLDPTKRPKHVVLSDTILLVKSLADKVHATEKALARAQSGGGKEDSQHSQENGAQDLLRRSLPEGTAFNSDTASSSGPSQDLPSVPKGAPMSSGVVVERSNGCLLVKVNCKDRRGLLADVISALKSFPLEITTAAVTTTADGFVCDVFQVKAPSGQEYSEEEIQCHVHFALYPSSTREPQLGDKRQRMRDE</sequence>
<feature type="domain" description="BHLH" evidence="4">
    <location>
        <begin position="224"/>
        <end position="287"/>
    </location>
</feature>
<feature type="region of interest" description="Disordered" evidence="3">
    <location>
        <begin position="147"/>
        <end position="185"/>
    </location>
</feature>
<dbReference type="OrthoDB" id="515240at2759"/>
<gene>
    <name evidence="6" type="ORF">COCSUDRAFT_56612</name>
</gene>
<feature type="compositionally biased region" description="Polar residues" evidence="3">
    <location>
        <begin position="331"/>
        <end position="346"/>
    </location>
</feature>
<reference evidence="6 7" key="1">
    <citation type="journal article" date="2012" name="Genome Biol.">
        <title>The genome of the polar eukaryotic microalga coccomyxa subellipsoidea reveals traits of cold adaptation.</title>
        <authorList>
            <person name="Blanc G."/>
            <person name="Agarkova I."/>
            <person name="Grimwood J."/>
            <person name="Kuo A."/>
            <person name="Brueggeman A."/>
            <person name="Dunigan D."/>
            <person name="Gurnon J."/>
            <person name="Ladunga I."/>
            <person name="Lindquist E."/>
            <person name="Lucas S."/>
            <person name="Pangilinan J."/>
            <person name="Proschold T."/>
            <person name="Salamov A."/>
            <person name="Schmutz J."/>
            <person name="Weeks D."/>
            <person name="Yamada T."/>
            <person name="Claverie J.M."/>
            <person name="Grigoriev I."/>
            <person name="Van Etten J."/>
            <person name="Lomsadze A."/>
            <person name="Borodovsky M."/>
        </authorList>
    </citation>
    <scope>NUCLEOTIDE SEQUENCE [LARGE SCALE GENOMIC DNA]</scope>
    <source>
        <strain evidence="6 7">C-169</strain>
    </source>
</reference>
<dbReference type="InterPro" id="IPR036638">
    <property type="entry name" value="HLH_DNA-bd_sf"/>
</dbReference>
<protein>
    <recommendedName>
        <fullName evidence="8">BHLH domain-containing protein</fullName>
    </recommendedName>
</protein>
<dbReference type="InterPro" id="IPR054502">
    <property type="entry name" value="bHLH-TF_ACT-like_plant"/>
</dbReference>
<keyword evidence="7" id="KW-1185">Reference proteome</keyword>
<dbReference type="KEGG" id="csl:COCSUDRAFT_56612"/>
<evidence type="ECO:0000256" key="2">
    <source>
        <dbReference type="ARBA" id="ARBA00023242"/>
    </source>
</evidence>
<feature type="compositionally biased region" description="Polar residues" evidence="3">
    <location>
        <begin position="255"/>
        <end position="266"/>
    </location>
</feature>
<dbReference type="Pfam" id="PF22754">
    <property type="entry name" value="bHLH-TF_ACT-like_plant"/>
    <property type="match status" value="1"/>
</dbReference>
<dbReference type="AlphaFoldDB" id="I0YSM3"/>
<feature type="domain" description="ACT" evidence="5">
    <location>
        <begin position="369"/>
        <end position="448"/>
    </location>
</feature>
<name>I0YSM3_COCSC</name>
<dbReference type="Pfam" id="PF00010">
    <property type="entry name" value="HLH"/>
    <property type="match status" value="1"/>
</dbReference>
<evidence type="ECO:0000256" key="3">
    <source>
        <dbReference type="SAM" id="MobiDB-lite"/>
    </source>
</evidence>
<dbReference type="Gene3D" id="4.10.280.10">
    <property type="entry name" value="Helix-loop-helix DNA-binding domain"/>
    <property type="match status" value="1"/>
</dbReference>
<dbReference type="RefSeq" id="XP_005645936.1">
    <property type="nucleotide sequence ID" value="XM_005645879.1"/>
</dbReference>
<evidence type="ECO:0008006" key="8">
    <source>
        <dbReference type="Google" id="ProtNLM"/>
    </source>
</evidence>
<evidence type="ECO:0000259" key="5">
    <source>
        <dbReference type="PROSITE" id="PS51671"/>
    </source>
</evidence>
<dbReference type="PROSITE" id="PS50888">
    <property type="entry name" value="BHLH"/>
    <property type="match status" value="1"/>
</dbReference>
<comment type="caution">
    <text evidence="6">The sequence shown here is derived from an EMBL/GenBank/DDBJ whole genome shotgun (WGS) entry which is preliminary data.</text>
</comment>
<dbReference type="SMART" id="SM00353">
    <property type="entry name" value="HLH"/>
    <property type="match status" value="1"/>
</dbReference>
<dbReference type="CDD" id="cd04873">
    <property type="entry name" value="ACT_UUR-ACR-like"/>
    <property type="match status" value="1"/>
</dbReference>
<dbReference type="SUPFAM" id="SSF47459">
    <property type="entry name" value="HLH, helix-loop-helix DNA-binding domain"/>
    <property type="match status" value="1"/>
</dbReference>
<dbReference type="GeneID" id="17039376"/>
<keyword evidence="2" id="KW-0539">Nucleus</keyword>
<dbReference type="PROSITE" id="PS51671">
    <property type="entry name" value="ACT"/>
    <property type="match status" value="1"/>
</dbReference>
<dbReference type="PANTHER" id="PTHR46266">
    <property type="entry name" value="TRANSCRIPTION FACTOR TT8"/>
    <property type="match status" value="1"/>
</dbReference>
<feature type="region of interest" description="Disordered" evidence="3">
    <location>
        <begin position="298"/>
        <end position="357"/>
    </location>
</feature>
<dbReference type="PANTHER" id="PTHR46266:SF4">
    <property type="entry name" value="TRANSCRIPTION FACTOR TT8"/>
    <property type="match status" value="1"/>
</dbReference>
<comment type="subcellular location">
    <subcellularLocation>
        <location evidence="1">Nucleus</location>
    </subcellularLocation>
</comment>